<reference evidence="2" key="1">
    <citation type="submission" date="2014-11" db="EMBL/GenBank/DDBJ databases">
        <authorList>
            <person name="Amaro Gonzalez C."/>
        </authorList>
    </citation>
    <scope>NUCLEOTIDE SEQUENCE</scope>
</reference>
<protein>
    <submittedName>
        <fullName evidence="2">Uncharacterized protein</fullName>
    </submittedName>
</protein>
<feature type="transmembrane region" description="Helical" evidence="1">
    <location>
        <begin position="26"/>
        <end position="45"/>
    </location>
</feature>
<keyword evidence="1" id="KW-0472">Membrane</keyword>
<organism evidence="2">
    <name type="scientific">Anguilla anguilla</name>
    <name type="common">European freshwater eel</name>
    <name type="synonym">Muraena anguilla</name>
    <dbReference type="NCBI Taxonomy" id="7936"/>
    <lineage>
        <taxon>Eukaryota</taxon>
        <taxon>Metazoa</taxon>
        <taxon>Chordata</taxon>
        <taxon>Craniata</taxon>
        <taxon>Vertebrata</taxon>
        <taxon>Euteleostomi</taxon>
        <taxon>Actinopterygii</taxon>
        <taxon>Neopterygii</taxon>
        <taxon>Teleostei</taxon>
        <taxon>Anguilliformes</taxon>
        <taxon>Anguillidae</taxon>
        <taxon>Anguilla</taxon>
    </lineage>
</organism>
<keyword evidence="1" id="KW-0812">Transmembrane</keyword>
<sequence>MSMHYVVNYSYYFPCEYGNVEYYKSLFIIFPLSSYSVFVDTALCYGNKRFMNHQFESWPSF</sequence>
<evidence type="ECO:0000313" key="2">
    <source>
        <dbReference type="EMBL" id="JAH92662.1"/>
    </source>
</evidence>
<evidence type="ECO:0000256" key="1">
    <source>
        <dbReference type="SAM" id="Phobius"/>
    </source>
</evidence>
<dbReference type="EMBL" id="GBXM01015915">
    <property type="protein sequence ID" value="JAH92662.1"/>
    <property type="molecule type" value="Transcribed_RNA"/>
</dbReference>
<proteinExistence type="predicted"/>
<dbReference type="AlphaFoldDB" id="A0A0E9WQL1"/>
<name>A0A0E9WQL1_ANGAN</name>
<accession>A0A0E9WQL1</accession>
<reference evidence="2" key="2">
    <citation type="journal article" date="2015" name="Fish Shellfish Immunol.">
        <title>Early steps in the European eel (Anguilla anguilla)-Vibrio vulnificus interaction in the gills: Role of the RtxA13 toxin.</title>
        <authorList>
            <person name="Callol A."/>
            <person name="Pajuelo D."/>
            <person name="Ebbesson L."/>
            <person name="Teles M."/>
            <person name="MacKenzie S."/>
            <person name="Amaro C."/>
        </authorList>
    </citation>
    <scope>NUCLEOTIDE SEQUENCE</scope>
</reference>
<keyword evidence="1" id="KW-1133">Transmembrane helix</keyword>